<dbReference type="FunFam" id="1.10.472.170:FF:000001">
    <property type="entry name" value="Transcription initiation factor IIB"/>
    <property type="match status" value="1"/>
</dbReference>
<dbReference type="GO" id="GO:0008270">
    <property type="term" value="F:zinc ion binding"/>
    <property type="evidence" value="ECO:0007669"/>
    <property type="project" value="UniProtKB-KW"/>
</dbReference>
<comment type="subunit">
    <text evidence="8">Associates with TFIID-IIA (DA complex) to form TFIID-IIA-IIB (DAB-complex) which is then recognized by polymerase II.</text>
</comment>
<name>A0A1Y1S705_9MICR</name>
<dbReference type="PANTHER" id="PTHR11618:SF13">
    <property type="entry name" value="TRANSCRIPTION INITIATION FACTOR IIB"/>
    <property type="match status" value="1"/>
</dbReference>
<evidence type="ECO:0000313" key="12">
    <source>
        <dbReference type="Proteomes" id="UP000192639"/>
    </source>
</evidence>
<keyword evidence="12" id="KW-1185">Reference proteome</keyword>
<keyword evidence="9" id="KW-0862">Zinc</keyword>
<dbReference type="OrthoDB" id="25790at2759"/>
<keyword evidence="3" id="KW-0677">Repeat</keyword>
<dbReference type="InterPro" id="IPR036915">
    <property type="entry name" value="Cyclin-like_sf"/>
</dbReference>
<evidence type="ECO:0000256" key="2">
    <source>
        <dbReference type="ARBA" id="ARBA00013932"/>
    </source>
</evidence>
<keyword evidence="9" id="KW-0863">Zinc-finger</keyword>
<dbReference type="SMART" id="SM00385">
    <property type="entry name" value="CYCLIN"/>
    <property type="match status" value="1"/>
</dbReference>
<dbReference type="InterPro" id="IPR000812">
    <property type="entry name" value="TFIIB"/>
</dbReference>
<comment type="function">
    <text evidence="7">General factor that plays a major role in the activation of eukaryotic genes transcribed by RNA polymerase II.</text>
</comment>
<keyword evidence="9" id="KW-0479">Metal-binding</keyword>
<dbReference type="GO" id="GO:0097550">
    <property type="term" value="C:transcription preinitiation complex"/>
    <property type="evidence" value="ECO:0007669"/>
    <property type="project" value="TreeGrafter"/>
</dbReference>
<evidence type="ECO:0000256" key="5">
    <source>
        <dbReference type="ARBA" id="ARBA00023163"/>
    </source>
</evidence>
<keyword evidence="4" id="KW-0805">Transcription regulation</keyword>
<dbReference type="PRINTS" id="PR00685">
    <property type="entry name" value="TIFACTORIIB"/>
</dbReference>
<dbReference type="InterPro" id="IPR013150">
    <property type="entry name" value="TFIIB_cyclin"/>
</dbReference>
<dbReference type="GO" id="GO:0016251">
    <property type="term" value="F:RNA polymerase II general transcription initiation factor activity"/>
    <property type="evidence" value="ECO:0007669"/>
    <property type="project" value="TreeGrafter"/>
</dbReference>
<evidence type="ECO:0000313" key="11">
    <source>
        <dbReference type="EMBL" id="ORD94185.1"/>
    </source>
</evidence>
<dbReference type="EMBL" id="LWDP01000030">
    <property type="protein sequence ID" value="ORD94185.1"/>
    <property type="molecule type" value="Genomic_DNA"/>
</dbReference>
<evidence type="ECO:0000256" key="6">
    <source>
        <dbReference type="ARBA" id="ARBA00031706"/>
    </source>
</evidence>
<sequence length="310" mass="34441">MNPAIKYNNALNKCQECGETRKIIEDYRNGFFVCGRCGCVFKDRVIDEGSEWRSFSDSAKPDPCRVGSATNPFLDSEQLDTVITAGSGANSYTLNKIQMKNYMRGPDRVLKNGFATIQGFCERGSLNNKVMDSAQTVFKEVESKKLLKGKNLEGSIGACIYIACKTQGCPRTFKEIAVITTVPKKEIGKCYKLISREIDTSGVVPNADIVGRFCSDMNLGIKIQKTARHIAAAVQEIGCLAGRSPDSVASAVIYFTLYLYPERVSNQKDIQFITNVTDVTIKSTYKDLLLYRHEIVPEEFQEAAEMLPRA</sequence>
<protein>
    <recommendedName>
        <fullName evidence="2">Transcription initiation factor IIB</fullName>
    </recommendedName>
    <alternativeName>
        <fullName evidence="6">General transcription factor TFIIB</fullName>
    </alternativeName>
</protein>
<gene>
    <name evidence="11" type="primary">TF2B</name>
    <name evidence="11" type="ORF">ECANGB1_1094</name>
</gene>
<dbReference type="GO" id="GO:0051123">
    <property type="term" value="P:RNA polymerase II preinitiation complex assembly"/>
    <property type="evidence" value="ECO:0007669"/>
    <property type="project" value="UniProtKB-ARBA"/>
</dbReference>
<evidence type="ECO:0000256" key="8">
    <source>
        <dbReference type="ARBA" id="ARBA00066213"/>
    </source>
</evidence>
<dbReference type="Gene3D" id="1.10.472.170">
    <property type="match status" value="1"/>
</dbReference>
<evidence type="ECO:0000256" key="1">
    <source>
        <dbReference type="ARBA" id="ARBA00010857"/>
    </source>
</evidence>
<accession>A0A1Y1S705</accession>
<dbReference type="GO" id="GO:0017025">
    <property type="term" value="F:TBP-class protein binding"/>
    <property type="evidence" value="ECO:0007669"/>
    <property type="project" value="InterPro"/>
</dbReference>
<dbReference type="PROSITE" id="PS51134">
    <property type="entry name" value="ZF_TFIIB"/>
    <property type="match status" value="1"/>
</dbReference>
<dbReference type="InterPro" id="IPR013763">
    <property type="entry name" value="Cyclin-like_dom"/>
</dbReference>
<dbReference type="SMR" id="A0A1Y1S705"/>
<evidence type="ECO:0000256" key="4">
    <source>
        <dbReference type="ARBA" id="ARBA00023015"/>
    </source>
</evidence>
<comment type="caution">
    <text evidence="11">The sequence shown here is derived from an EMBL/GenBank/DDBJ whole genome shotgun (WGS) entry which is preliminary data.</text>
</comment>
<feature type="domain" description="TFIIB-type" evidence="10">
    <location>
        <begin position="10"/>
        <end position="42"/>
    </location>
</feature>
<dbReference type="Pfam" id="PF08271">
    <property type="entry name" value="Zn_Ribbon_TF"/>
    <property type="match status" value="1"/>
</dbReference>
<evidence type="ECO:0000256" key="3">
    <source>
        <dbReference type="ARBA" id="ARBA00022737"/>
    </source>
</evidence>
<organism evidence="11 12">
    <name type="scientific">Enterospora canceri</name>
    <dbReference type="NCBI Taxonomy" id="1081671"/>
    <lineage>
        <taxon>Eukaryota</taxon>
        <taxon>Fungi</taxon>
        <taxon>Fungi incertae sedis</taxon>
        <taxon>Microsporidia</taxon>
        <taxon>Enterocytozoonidae</taxon>
        <taxon>Enterospora</taxon>
    </lineage>
</organism>
<dbReference type="PANTHER" id="PTHR11618">
    <property type="entry name" value="TRANSCRIPTION INITIATION FACTOR IIB-RELATED"/>
    <property type="match status" value="1"/>
</dbReference>
<evidence type="ECO:0000259" key="10">
    <source>
        <dbReference type="PROSITE" id="PS51134"/>
    </source>
</evidence>
<dbReference type="GO" id="GO:0005634">
    <property type="term" value="C:nucleus"/>
    <property type="evidence" value="ECO:0007669"/>
    <property type="project" value="TreeGrafter"/>
</dbReference>
<keyword evidence="5" id="KW-0804">Transcription</keyword>
<dbReference type="SUPFAM" id="SSF47954">
    <property type="entry name" value="Cyclin-like"/>
    <property type="match status" value="2"/>
</dbReference>
<dbReference type="Proteomes" id="UP000192639">
    <property type="component" value="Unassembled WGS sequence"/>
</dbReference>
<dbReference type="CDD" id="cd20551">
    <property type="entry name" value="CYCLIN_TFIIB_rpt1"/>
    <property type="match status" value="1"/>
</dbReference>
<reference evidence="11 12" key="1">
    <citation type="journal article" date="2017" name="Environ. Microbiol.">
        <title>Decay of the glycolytic pathway and adaptation to intranuclear parasitism within Enterocytozoonidae microsporidia.</title>
        <authorList>
            <person name="Wiredu Boakye D."/>
            <person name="Jaroenlak P."/>
            <person name="Prachumwat A."/>
            <person name="Williams T.A."/>
            <person name="Bateman K.S."/>
            <person name="Itsathitphaisarn O."/>
            <person name="Sritunyalucksana K."/>
            <person name="Paszkiewicz K.H."/>
            <person name="Moore K.A."/>
            <person name="Stentiford G.D."/>
            <person name="Williams B.A."/>
        </authorList>
    </citation>
    <scope>NUCLEOTIDE SEQUENCE [LARGE SCALE GENOMIC DNA]</scope>
    <source>
        <strain evidence="11 12">GB1</strain>
    </source>
</reference>
<comment type="similarity">
    <text evidence="1">Belongs to the TFIIB family.</text>
</comment>
<proteinExistence type="inferred from homology"/>
<dbReference type="VEuPathDB" id="MicrosporidiaDB:ECANGB1_1094"/>
<dbReference type="InterPro" id="IPR013137">
    <property type="entry name" value="Znf_TFIIB"/>
</dbReference>
<evidence type="ECO:0000256" key="7">
    <source>
        <dbReference type="ARBA" id="ARBA00056616"/>
    </source>
</evidence>
<dbReference type="AlphaFoldDB" id="A0A1Y1S705"/>
<evidence type="ECO:0000256" key="9">
    <source>
        <dbReference type="PROSITE-ProRule" id="PRU00469"/>
    </source>
</evidence>
<dbReference type="SUPFAM" id="SSF57783">
    <property type="entry name" value="Zinc beta-ribbon"/>
    <property type="match status" value="1"/>
</dbReference>
<dbReference type="Pfam" id="PF00382">
    <property type="entry name" value="TFIIB"/>
    <property type="match status" value="2"/>
</dbReference>
<dbReference type="Gene3D" id="1.10.472.10">
    <property type="entry name" value="Cyclin-like"/>
    <property type="match status" value="1"/>
</dbReference>